<dbReference type="SMART" id="SM00382">
    <property type="entry name" value="AAA"/>
    <property type="match status" value="1"/>
</dbReference>
<dbReference type="AlphaFoldDB" id="A0A451G4A2"/>
<keyword evidence="6" id="KW-1185">Reference proteome</keyword>
<dbReference type="Pfam" id="PF17863">
    <property type="entry name" value="AAA_lid_2"/>
    <property type="match status" value="1"/>
</dbReference>
<dbReference type="KEGG" id="htr:EPV75_00690"/>
<dbReference type="SUPFAM" id="SSF52540">
    <property type="entry name" value="P-loop containing nucleoside triphosphate hydrolases"/>
    <property type="match status" value="1"/>
</dbReference>
<dbReference type="InterPro" id="IPR027417">
    <property type="entry name" value="P-loop_NTPase"/>
</dbReference>
<proteinExistence type="inferred from homology"/>
<dbReference type="Gene3D" id="3.40.50.300">
    <property type="entry name" value="P-loop containing nucleotide triphosphate hydrolases"/>
    <property type="match status" value="1"/>
</dbReference>
<dbReference type="GO" id="GO:0005524">
    <property type="term" value="F:ATP binding"/>
    <property type="evidence" value="ECO:0007669"/>
    <property type="project" value="UniProtKB-KW"/>
</dbReference>
<dbReference type="Pfam" id="PF07726">
    <property type="entry name" value="AAA_3"/>
    <property type="match status" value="1"/>
</dbReference>
<evidence type="ECO:0000259" key="4">
    <source>
        <dbReference type="SMART" id="SM00382"/>
    </source>
</evidence>
<accession>A0A451G4A2</accession>
<keyword evidence="2" id="KW-0067">ATP-binding</keyword>
<dbReference type="InterPro" id="IPR003593">
    <property type="entry name" value="AAA+_ATPase"/>
</dbReference>
<protein>
    <submittedName>
        <fullName evidence="5">MoxR family ATPase</fullName>
    </submittedName>
</protein>
<dbReference type="InterPro" id="IPR041628">
    <property type="entry name" value="ChlI/MoxR_AAA_lid"/>
</dbReference>
<dbReference type="PANTHER" id="PTHR42759:SF1">
    <property type="entry name" value="MAGNESIUM-CHELATASE SUBUNIT CHLD"/>
    <property type="match status" value="1"/>
</dbReference>
<dbReference type="Proteomes" id="UP000285478">
    <property type="component" value="Chromosome"/>
</dbReference>
<evidence type="ECO:0000256" key="2">
    <source>
        <dbReference type="ARBA" id="ARBA00022840"/>
    </source>
</evidence>
<dbReference type="InterPro" id="IPR011703">
    <property type="entry name" value="ATPase_AAA-3"/>
</dbReference>
<dbReference type="EMBL" id="CP035033">
    <property type="protein sequence ID" value="QAB14293.1"/>
    <property type="molecule type" value="Genomic_DNA"/>
</dbReference>
<evidence type="ECO:0000256" key="1">
    <source>
        <dbReference type="ARBA" id="ARBA00022741"/>
    </source>
</evidence>
<dbReference type="InterPro" id="IPR050764">
    <property type="entry name" value="CbbQ/NirQ/NorQ/GpvN"/>
</dbReference>
<dbReference type="CDD" id="cd00009">
    <property type="entry name" value="AAA"/>
    <property type="match status" value="1"/>
</dbReference>
<evidence type="ECO:0000313" key="6">
    <source>
        <dbReference type="Proteomes" id="UP000285478"/>
    </source>
</evidence>
<reference evidence="5 6" key="1">
    <citation type="journal article" date="2018" name="Environ. Microbiol.">
        <title>Genomes of ubiquitous marine and hypersaline Hydrogenovibrio, Thiomicrorhabdus and Thiomicrospira spp. encode a diversity of mechanisms to sustain chemolithoautotrophy in heterogeneous environments.</title>
        <authorList>
            <person name="Scott K.M."/>
            <person name="Williams J."/>
            <person name="Porter C.M.B."/>
            <person name="Russel S."/>
            <person name="Harmer T.L."/>
            <person name="Paul J.H."/>
            <person name="Antonen K.M."/>
            <person name="Bridges M.K."/>
            <person name="Camper G.J."/>
            <person name="Campla C.K."/>
            <person name="Casella L.G."/>
            <person name="Chase E."/>
            <person name="Conrad J.W."/>
            <person name="Cruz M.C."/>
            <person name="Dunlap D.S."/>
            <person name="Duran L."/>
            <person name="Fahsbender E.M."/>
            <person name="Goldsmith D.B."/>
            <person name="Keeley R.F."/>
            <person name="Kondoff M.R."/>
            <person name="Kussy B.I."/>
            <person name="Lane M.K."/>
            <person name="Lawler S."/>
            <person name="Leigh B.A."/>
            <person name="Lewis C."/>
            <person name="Lostal L.M."/>
            <person name="Marking D."/>
            <person name="Mancera P.A."/>
            <person name="McClenthan E.C."/>
            <person name="McIntyre E.A."/>
            <person name="Mine J.A."/>
            <person name="Modi S."/>
            <person name="Moore B.D."/>
            <person name="Morgan W.A."/>
            <person name="Nelson K.M."/>
            <person name="Nguyen K.N."/>
            <person name="Ogburn N."/>
            <person name="Parrino D.G."/>
            <person name="Pedapudi A.D."/>
            <person name="Pelham R.P."/>
            <person name="Preece A.M."/>
            <person name="Rampersad E.A."/>
            <person name="Richardson J.C."/>
            <person name="Rodgers C.M."/>
            <person name="Schaffer B.L."/>
            <person name="Sheridan N.E."/>
            <person name="Solone M.R."/>
            <person name="Staley Z.R."/>
            <person name="Tabuchi M."/>
            <person name="Waide R.J."/>
            <person name="Wanjugi P.W."/>
            <person name="Young S."/>
            <person name="Clum A."/>
            <person name="Daum C."/>
            <person name="Huntemann M."/>
            <person name="Ivanova N."/>
            <person name="Kyrpides N."/>
            <person name="Mikhailova N."/>
            <person name="Palaniappan K."/>
            <person name="Pillay M."/>
            <person name="Reddy T.B.K."/>
            <person name="Shapiro N."/>
            <person name="Stamatis D."/>
            <person name="Varghese N."/>
            <person name="Woyke T."/>
            <person name="Boden R."/>
            <person name="Freyermuth S.K."/>
            <person name="Kerfeld C.A."/>
        </authorList>
    </citation>
    <scope>NUCLEOTIDE SEQUENCE [LARGE SCALE GENOMIC DNA]</scope>
    <source>
        <strain evidence="5 6">JR-2</strain>
    </source>
</reference>
<dbReference type="PANTHER" id="PTHR42759">
    <property type="entry name" value="MOXR FAMILY PROTEIN"/>
    <property type="match status" value="1"/>
</dbReference>
<feature type="domain" description="AAA+ ATPase" evidence="4">
    <location>
        <begin position="39"/>
        <end position="180"/>
    </location>
</feature>
<dbReference type="FunFam" id="3.40.50.300:FF:000640">
    <property type="entry name" value="MoxR family ATPase"/>
    <property type="match status" value="1"/>
</dbReference>
<dbReference type="PIRSF" id="PIRSF002849">
    <property type="entry name" value="AAA_ATPase_chaperone_MoxR_prd"/>
    <property type="match status" value="1"/>
</dbReference>
<evidence type="ECO:0000256" key="3">
    <source>
        <dbReference type="ARBA" id="ARBA00061607"/>
    </source>
</evidence>
<sequence>MTATATTSQADFTVLKTHLQKVIVGQEDLLDRMMIAMLTGGHLLLEGPPGLAKTTAVKTLADAVKASFQRIQFTPDLMPGDVMGSDILDPNTGQLTFVKGPVFNEILLADEINRAPPKVQSALLEAMAEKQVTAGGLTRELPELFIVMATQNPLEQSGTYPLPEAQLDRFMLHVVLDYPDEVEELEILRRDRAHHFGEDKEKLSAFLTPEKVMAARHQIAEQYVSEAVEKYMVALVGATRRLAQWDADMAEVLEIGASPRATLSLLHAASAKAWLEQRDFVTPDDAIALLPDVLRHRIRVSFAGRAQQWTEDAVIERIIELVPVPVATEAQPG</sequence>
<gene>
    <name evidence="5" type="ORF">EPV75_00690</name>
</gene>
<dbReference type="GO" id="GO:0016887">
    <property type="term" value="F:ATP hydrolysis activity"/>
    <property type="evidence" value="ECO:0007669"/>
    <property type="project" value="InterPro"/>
</dbReference>
<evidence type="ECO:0000313" key="5">
    <source>
        <dbReference type="EMBL" id="QAB14293.1"/>
    </source>
</evidence>
<dbReference type="RefSeq" id="WP_029939355.1">
    <property type="nucleotide sequence ID" value="NZ_CP035033.1"/>
</dbReference>
<organism evidence="5 6">
    <name type="scientific">Hydrogenovibrio thermophilus</name>
    <dbReference type="NCBI Taxonomy" id="265883"/>
    <lineage>
        <taxon>Bacteria</taxon>
        <taxon>Pseudomonadati</taxon>
        <taxon>Pseudomonadota</taxon>
        <taxon>Gammaproteobacteria</taxon>
        <taxon>Thiotrichales</taxon>
        <taxon>Piscirickettsiaceae</taxon>
        <taxon>Hydrogenovibrio</taxon>
    </lineage>
</organism>
<comment type="similarity">
    <text evidence="3">Belongs to the MoxR family.</text>
</comment>
<name>A0A451G4A2_9GAMM</name>
<dbReference type="Gene3D" id="1.10.8.80">
    <property type="entry name" value="Magnesium chelatase subunit I, C-Terminal domain"/>
    <property type="match status" value="1"/>
</dbReference>
<keyword evidence="1" id="KW-0547">Nucleotide-binding</keyword>